<dbReference type="InterPro" id="IPR052929">
    <property type="entry name" value="RNase_H-like_EbsB-rel"/>
</dbReference>
<dbReference type="AlphaFoldDB" id="A0AAE0CTB1"/>
<sequence>MISRLWPCMVESDAQVVVNLINATSAPFSDVGLFICDNIKLLEAHPTFFFVSFTHRKANTAAHHLAKLCLSLDSDMFWMEEVPPCVVLAMVGDCPKYKIHNIKTHHKSKPKKKKCSAEEEEEEEEEEDGDQLKKIGGGEGEAELIDDGEGEAELISDEQELISGGGERRRKKENEDEKRENDEEKR</sequence>
<dbReference type="Proteomes" id="UP001280121">
    <property type="component" value="Unassembled WGS sequence"/>
</dbReference>
<feature type="domain" description="RNase H type-1" evidence="2">
    <location>
        <begin position="6"/>
        <end position="69"/>
    </location>
</feature>
<feature type="compositionally biased region" description="Acidic residues" evidence="1">
    <location>
        <begin position="118"/>
        <end position="129"/>
    </location>
</feature>
<feature type="compositionally biased region" description="Basic and acidic residues" evidence="1">
    <location>
        <begin position="172"/>
        <end position="186"/>
    </location>
</feature>
<feature type="compositionally biased region" description="Acidic residues" evidence="1">
    <location>
        <begin position="140"/>
        <end position="160"/>
    </location>
</feature>
<dbReference type="Pfam" id="PF13456">
    <property type="entry name" value="RVT_3"/>
    <property type="match status" value="1"/>
</dbReference>
<dbReference type="InterPro" id="IPR002156">
    <property type="entry name" value="RNaseH_domain"/>
</dbReference>
<gene>
    <name evidence="3" type="ORF">Ddye_001374</name>
</gene>
<evidence type="ECO:0000313" key="3">
    <source>
        <dbReference type="EMBL" id="KAK2662800.1"/>
    </source>
</evidence>
<evidence type="ECO:0000313" key="4">
    <source>
        <dbReference type="Proteomes" id="UP001280121"/>
    </source>
</evidence>
<organism evidence="3 4">
    <name type="scientific">Dipteronia dyeriana</name>
    <dbReference type="NCBI Taxonomy" id="168575"/>
    <lineage>
        <taxon>Eukaryota</taxon>
        <taxon>Viridiplantae</taxon>
        <taxon>Streptophyta</taxon>
        <taxon>Embryophyta</taxon>
        <taxon>Tracheophyta</taxon>
        <taxon>Spermatophyta</taxon>
        <taxon>Magnoliopsida</taxon>
        <taxon>eudicotyledons</taxon>
        <taxon>Gunneridae</taxon>
        <taxon>Pentapetalae</taxon>
        <taxon>rosids</taxon>
        <taxon>malvids</taxon>
        <taxon>Sapindales</taxon>
        <taxon>Sapindaceae</taxon>
        <taxon>Hippocastanoideae</taxon>
        <taxon>Acereae</taxon>
        <taxon>Dipteronia</taxon>
    </lineage>
</organism>
<dbReference type="GO" id="GO:0004523">
    <property type="term" value="F:RNA-DNA hybrid ribonuclease activity"/>
    <property type="evidence" value="ECO:0007669"/>
    <property type="project" value="InterPro"/>
</dbReference>
<accession>A0AAE0CTB1</accession>
<evidence type="ECO:0000256" key="1">
    <source>
        <dbReference type="SAM" id="MobiDB-lite"/>
    </source>
</evidence>
<protein>
    <recommendedName>
        <fullName evidence="2">RNase H type-1 domain-containing protein</fullName>
    </recommendedName>
</protein>
<feature type="region of interest" description="Disordered" evidence="1">
    <location>
        <begin position="108"/>
        <end position="186"/>
    </location>
</feature>
<name>A0AAE0CTB1_9ROSI</name>
<dbReference type="GO" id="GO:0003676">
    <property type="term" value="F:nucleic acid binding"/>
    <property type="evidence" value="ECO:0007669"/>
    <property type="project" value="InterPro"/>
</dbReference>
<dbReference type="PANTHER" id="PTHR47074">
    <property type="entry name" value="BNAC02G40300D PROTEIN"/>
    <property type="match status" value="1"/>
</dbReference>
<reference evidence="3" key="1">
    <citation type="journal article" date="2023" name="Plant J.">
        <title>Genome sequences and population genomics provide insights into the demographic history, inbreeding, and mutation load of two 'living fossil' tree species of Dipteronia.</title>
        <authorList>
            <person name="Feng Y."/>
            <person name="Comes H.P."/>
            <person name="Chen J."/>
            <person name="Zhu S."/>
            <person name="Lu R."/>
            <person name="Zhang X."/>
            <person name="Li P."/>
            <person name="Qiu J."/>
            <person name="Olsen K.M."/>
            <person name="Qiu Y."/>
        </authorList>
    </citation>
    <scope>NUCLEOTIDE SEQUENCE</scope>
    <source>
        <strain evidence="3">KIB01</strain>
    </source>
</reference>
<proteinExistence type="predicted"/>
<dbReference type="EMBL" id="JANJYI010000001">
    <property type="protein sequence ID" value="KAK2662800.1"/>
    <property type="molecule type" value="Genomic_DNA"/>
</dbReference>
<keyword evidence="4" id="KW-1185">Reference proteome</keyword>
<comment type="caution">
    <text evidence="3">The sequence shown here is derived from an EMBL/GenBank/DDBJ whole genome shotgun (WGS) entry which is preliminary data.</text>
</comment>
<evidence type="ECO:0000259" key="2">
    <source>
        <dbReference type="Pfam" id="PF13456"/>
    </source>
</evidence>
<dbReference type="PANTHER" id="PTHR47074:SF48">
    <property type="entry name" value="POLYNUCLEOTIDYL TRANSFERASE, RIBONUCLEASE H-LIKE SUPERFAMILY PROTEIN"/>
    <property type="match status" value="1"/>
</dbReference>